<sequence length="213" mass="22515">MRGRTPLSRAPPRCAAAVAPGTLLTAGLPRIPAPSESSAVASSLSRVRTSTSFSGPPFPRSPARESRNLQYIYFTSEPCRARASVRCPPDAPIIAAGFPIVHVNHGHSIVPWRGRIGCAHNLKITGPGSSASRGRMPHSLGGGGPAMHVFDVSTNGEHVADACRRLDANGTRAGSCQADDNTRTAVANAWRNECVPKDAPRRAPGNLTFPRDR</sequence>
<comment type="caution">
    <text evidence="1">The sequence shown here is derived from an EMBL/GenBank/DDBJ whole genome shotgun (WGS) entry which is preliminary data.</text>
</comment>
<dbReference type="Proteomes" id="UP000703269">
    <property type="component" value="Unassembled WGS sequence"/>
</dbReference>
<evidence type="ECO:0000313" key="2">
    <source>
        <dbReference type="Proteomes" id="UP000703269"/>
    </source>
</evidence>
<organism evidence="1 2">
    <name type="scientific">Phanerochaete sordida</name>
    <dbReference type="NCBI Taxonomy" id="48140"/>
    <lineage>
        <taxon>Eukaryota</taxon>
        <taxon>Fungi</taxon>
        <taxon>Dikarya</taxon>
        <taxon>Basidiomycota</taxon>
        <taxon>Agaricomycotina</taxon>
        <taxon>Agaricomycetes</taxon>
        <taxon>Polyporales</taxon>
        <taxon>Phanerochaetaceae</taxon>
        <taxon>Phanerochaete</taxon>
    </lineage>
</organism>
<keyword evidence="2" id="KW-1185">Reference proteome</keyword>
<proteinExistence type="predicted"/>
<dbReference type="AlphaFoldDB" id="A0A9P3GZ08"/>
<protein>
    <submittedName>
        <fullName evidence="1">Uncharacterized protein</fullName>
    </submittedName>
</protein>
<evidence type="ECO:0000313" key="1">
    <source>
        <dbReference type="EMBL" id="GJF00910.1"/>
    </source>
</evidence>
<gene>
    <name evidence="1" type="ORF">PsYK624_172140</name>
</gene>
<dbReference type="EMBL" id="BPQB01000238">
    <property type="protein sequence ID" value="GJF00910.1"/>
    <property type="molecule type" value="Genomic_DNA"/>
</dbReference>
<accession>A0A9P3GZ08</accession>
<reference evidence="1 2" key="1">
    <citation type="submission" date="2021-08" db="EMBL/GenBank/DDBJ databases">
        <title>Draft Genome Sequence of Phanerochaete sordida strain YK-624.</title>
        <authorList>
            <person name="Mori T."/>
            <person name="Dohra H."/>
            <person name="Suzuki T."/>
            <person name="Kawagishi H."/>
            <person name="Hirai H."/>
        </authorList>
    </citation>
    <scope>NUCLEOTIDE SEQUENCE [LARGE SCALE GENOMIC DNA]</scope>
    <source>
        <strain evidence="1 2">YK-624</strain>
    </source>
</reference>
<name>A0A9P3GZ08_9APHY</name>